<feature type="compositionally biased region" description="Polar residues" evidence="1">
    <location>
        <begin position="101"/>
        <end position="116"/>
    </location>
</feature>
<feature type="compositionally biased region" description="Polar residues" evidence="1">
    <location>
        <begin position="63"/>
        <end position="85"/>
    </location>
</feature>
<reference evidence="3" key="1">
    <citation type="submission" date="2025-08" db="UniProtKB">
        <authorList>
            <consortium name="RefSeq"/>
        </authorList>
    </citation>
    <scope>IDENTIFICATION</scope>
    <source>
        <tissue evidence="3">Muscle</tissue>
    </source>
</reference>
<protein>
    <submittedName>
        <fullName evidence="3">Uncharacterized protein LOC106473540</fullName>
    </submittedName>
</protein>
<organism evidence="2 3">
    <name type="scientific">Limulus polyphemus</name>
    <name type="common">Atlantic horseshoe crab</name>
    <dbReference type="NCBI Taxonomy" id="6850"/>
    <lineage>
        <taxon>Eukaryota</taxon>
        <taxon>Metazoa</taxon>
        <taxon>Ecdysozoa</taxon>
        <taxon>Arthropoda</taxon>
        <taxon>Chelicerata</taxon>
        <taxon>Merostomata</taxon>
        <taxon>Xiphosura</taxon>
        <taxon>Limulidae</taxon>
        <taxon>Limulus</taxon>
    </lineage>
</organism>
<evidence type="ECO:0000313" key="3">
    <source>
        <dbReference type="RefSeq" id="XP_013789674.2"/>
    </source>
</evidence>
<gene>
    <name evidence="3" type="primary">LOC106473540</name>
</gene>
<sequence length="534" mass="60203">MSQDISGDLVTYIPERKHAKPNRRVIKRQTTLRPFTIRLPSAQQTSQKNSSLKNVDLVLPSQSPVTSDNLSPSQGISHGFQTSTPVRPKENIPNIGFLPSGSPNFVQHSPPASSQTDQRKESSLTRGLLRAPEVLETPKSDEKREVQAKKLSYFCSTSNSNSLSSVIRNIQQDLSLSVSKKNIVEDKEKSFPSSIISGNKDDLYSHKSSATKTTSKTTKSLVSSHSLNNKGTVVEEFPLKNELFGQKTHRRVSSLKEPIVSTKHQDRPETSSGIQEISEVVNSLNRFSDRHQELNTKPEQSFTKTLSYQKFSGILKKHIGEEPSNEKLPARSQKQNSPLVENVSGNQKNNKRKVAFREESSQRNVKKGLAVRKTPAGHNLKKSRVNVGKRKTSLEPSPSEDLMKTRSSAKTFQIIPGLRKVTPPSQPLKRKAPDIKPVKSKQLKTTDEQQITSEPQQKIKFWKGQEVKRHVADIVDLDIMLMVIKEIIEEMRKSTRNERTLGVLCELEDSVETQFKEMILKLHKQRVMKMKILK</sequence>
<proteinExistence type="predicted"/>
<keyword evidence="2" id="KW-1185">Reference proteome</keyword>
<accession>A0ABM1BVV1</accession>
<feature type="compositionally biased region" description="Basic and acidic residues" evidence="1">
    <location>
        <begin position="320"/>
        <end position="329"/>
    </location>
</feature>
<dbReference type="RefSeq" id="XP_013789674.2">
    <property type="nucleotide sequence ID" value="XM_013934220.2"/>
</dbReference>
<feature type="compositionally biased region" description="Polar residues" evidence="1">
    <location>
        <begin position="332"/>
        <end position="348"/>
    </location>
</feature>
<dbReference type="Proteomes" id="UP000694941">
    <property type="component" value="Unplaced"/>
</dbReference>
<feature type="region of interest" description="Disordered" evidence="1">
    <location>
        <begin position="320"/>
        <end position="381"/>
    </location>
</feature>
<feature type="non-terminal residue" evidence="3">
    <location>
        <position position="534"/>
    </location>
</feature>
<name>A0ABM1BVV1_LIMPO</name>
<dbReference type="GeneID" id="106473540"/>
<evidence type="ECO:0000313" key="2">
    <source>
        <dbReference type="Proteomes" id="UP000694941"/>
    </source>
</evidence>
<feature type="region of interest" description="Disordered" evidence="1">
    <location>
        <begin position="63"/>
        <end position="143"/>
    </location>
</feature>
<feature type="region of interest" description="Disordered" evidence="1">
    <location>
        <begin position="386"/>
        <end position="405"/>
    </location>
</feature>
<evidence type="ECO:0000256" key="1">
    <source>
        <dbReference type="SAM" id="MobiDB-lite"/>
    </source>
</evidence>